<dbReference type="InterPro" id="IPR010663">
    <property type="entry name" value="Znf_FPG/IleRS"/>
</dbReference>
<comment type="cofactor">
    <cofactor evidence="15">
        <name>Zn(2+)</name>
        <dbReference type="ChEBI" id="CHEBI:29105"/>
    </cofactor>
    <text evidence="15">Binds 1 zinc ion per subunit.</text>
</comment>
<evidence type="ECO:0000256" key="11">
    <source>
        <dbReference type="ARBA" id="ARBA00023239"/>
    </source>
</evidence>
<feature type="active site" description="Schiff-base intermediate with DNA" evidence="15">
    <location>
        <position position="2"/>
    </location>
</feature>
<protein>
    <recommendedName>
        <fullName evidence="15">Formamidopyrimidine-DNA glycosylase</fullName>
        <shortName evidence="15">Fapy-DNA glycosylase</shortName>
        <ecNumber evidence="15">3.2.2.23</ecNumber>
    </recommendedName>
    <alternativeName>
        <fullName evidence="15">DNA-(apurinic or apyrimidinic site) lyase MutM</fullName>
        <shortName evidence="15">AP lyase MutM</shortName>
        <ecNumber evidence="15">4.2.99.18</ecNumber>
    </alternativeName>
</protein>
<evidence type="ECO:0000256" key="10">
    <source>
        <dbReference type="ARBA" id="ARBA00023204"/>
    </source>
</evidence>
<keyword evidence="12 15" id="KW-0511">Multifunctional enzyme</keyword>
<feature type="binding site" evidence="15">
    <location>
        <position position="109"/>
    </location>
    <ligand>
        <name>DNA</name>
        <dbReference type="ChEBI" id="CHEBI:16991"/>
    </ligand>
</feature>
<evidence type="ECO:0000256" key="13">
    <source>
        <dbReference type="ARBA" id="ARBA00023295"/>
    </source>
</evidence>
<dbReference type="HAMAP" id="MF_00103">
    <property type="entry name" value="Fapy_DNA_glycosyl"/>
    <property type="match status" value="1"/>
</dbReference>
<feature type="domain" description="FPG-type" evidence="16">
    <location>
        <begin position="236"/>
        <end position="270"/>
    </location>
</feature>
<comment type="caution">
    <text evidence="18">The sequence shown here is derived from an EMBL/GenBank/DDBJ whole genome shotgun (WGS) entry which is preliminary data.</text>
</comment>
<dbReference type="CDD" id="cd08966">
    <property type="entry name" value="EcFpg-like_N"/>
    <property type="match status" value="1"/>
</dbReference>
<evidence type="ECO:0000256" key="15">
    <source>
        <dbReference type="HAMAP-Rule" id="MF_00103"/>
    </source>
</evidence>
<organism evidence="18 19">
    <name type="scientific">Solemya pervernicosa gill symbiont</name>
    <dbReference type="NCBI Taxonomy" id="642797"/>
    <lineage>
        <taxon>Bacteria</taxon>
        <taxon>Pseudomonadati</taxon>
        <taxon>Pseudomonadota</taxon>
        <taxon>Gammaproteobacteria</taxon>
        <taxon>sulfur-oxidizing symbionts</taxon>
    </lineage>
</organism>
<dbReference type="Pfam" id="PF06827">
    <property type="entry name" value="zf-FPG_IleRS"/>
    <property type="match status" value="1"/>
</dbReference>
<evidence type="ECO:0000259" key="17">
    <source>
        <dbReference type="PROSITE" id="PS51068"/>
    </source>
</evidence>
<dbReference type="Pfam" id="PF06831">
    <property type="entry name" value="H2TH"/>
    <property type="match status" value="1"/>
</dbReference>
<comment type="subunit">
    <text evidence="3 15">Monomer.</text>
</comment>
<keyword evidence="4 15" id="KW-0479">Metal-binding</keyword>
<dbReference type="InterPro" id="IPR035937">
    <property type="entry name" value="FPG_N"/>
</dbReference>
<evidence type="ECO:0000256" key="9">
    <source>
        <dbReference type="ARBA" id="ARBA00023125"/>
    </source>
</evidence>
<evidence type="ECO:0000256" key="4">
    <source>
        <dbReference type="ARBA" id="ARBA00022723"/>
    </source>
</evidence>
<sequence>MPELPEVETTRRGIEPHLKGATIDQVVVRQAKLRWPIPRGLDQKLAGESVVTVGRRAKYLLLQTAPGTLILHLGMSGSLRITASDTPAGKHDHFDIRFGDQLLRLNDPRRFGAVLWCRGDPAKHKLLATLGPEPLDERFDGDHLHTLSRGRRVAVKQFIMDGKVVVGVGNIYASESLFRARIHPRTAAGKISRTRYLALTETIKEVLSEAITQGGTTLRDFTGSDGKPGYFTQQLNVYGRTGEPCPLCATPIKQLTLGQRSTFYCPSCQH</sequence>
<evidence type="ECO:0000256" key="5">
    <source>
        <dbReference type="ARBA" id="ARBA00022763"/>
    </source>
</evidence>
<comment type="catalytic activity">
    <reaction evidence="1 15">
        <text>Hydrolysis of DNA containing ring-opened 7-methylguanine residues, releasing 2,6-diamino-4-hydroxy-5-(N-methyl)formamidopyrimidine.</text>
        <dbReference type="EC" id="3.2.2.23"/>
    </reaction>
</comment>
<dbReference type="SMART" id="SM00898">
    <property type="entry name" value="Fapy_DNA_glyco"/>
    <property type="match status" value="1"/>
</dbReference>
<feature type="binding site" evidence="15">
    <location>
        <position position="91"/>
    </location>
    <ligand>
        <name>DNA</name>
        <dbReference type="ChEBI" id="CHEBI:16991"/>
    </ligand>
</feature>
<dbReference type="InterPro" id="IPR015887">
    <property type="entry name" value="DNA_glyclase_Znf_dom_DNA_BS"/>
</dbReference>
<keyword evidence="13 15" id="KW-0326">Glycosidase</keyword>
<feature type="domain" description="Formamidopyrimidine-DNA glycosylase catalytic" evidence="17">
    <location>
        <begin position="2"/>
        <end position="112"/>
    </location>
</feature>
<dbReference type="PROSITE" id="PS51068">
    <property type="entry name" value="FPG_CAT"/>
    <property type="match status" value="1"/>
</dbReference>
<feature type="active site" description="Proton donor" evidence="15">
    <location>
        <position position="3"/>
    </location>
</feature>
<dbReference type="NCBIfam" id="NF002211">
    <property type="entry name" value="PRK01103.1"/>
    <property type="match status" value="1"/>
</dbReference>
<comment type="similarity">
    <text evidence="2 15">Belongs to the FPG family.</text>
</comment>
<keyword evidence="7 15" id="KW-0378">Hydrolase</keyword>
<dbReference type="GO" id="GO:0008270">
    <property type="term" value="F:zinc ion binding"/>
    <property type="evidence" value="ECO:0007669"/>
    <property type="project" value="UniProtKB-UniRule"/>
</dbReference>
<proteinExistence type="inferred from homology"/>
<keyword evidence="9 15" id="KW-0238">DNA-binding</keyword>
<evidence type="ECO:0000256" key="3">
    <source>
        <dbReference type="ARBA" id="ARBA00011245"/>
    </source>
</evidence>
<evidence type="ECO:0000256" key="14">
    <source>
        <dbReference type="ARBA" id="ARBA00044632"/>
    </source>
</evidence>
<reference evidence="18 19" key="1">
    <citation type="submission" date="2016-11" db="EMBL/GenBank/DDBJ databases">
        <title>Mixed transmission modes and dynamic genome evolution in an obligate animal-bacterial symbiosis.</title>
        <authorList>
            <person name="Russell S.L."/>
            <person name="Corbett-Detig R.B."/>
            <person name="Cavanaugh C.M."/>
        </authorList>
    </citation>
    <scope>NUCLEOTIDE SEQUENCE [LARGE SCALE GENOMIC DNA]</scope>
    <source>
        <strain evidence="18">Sveles-Q1</strain>
    </source>
</reference>
<comment type="catalytic activity">
    <reaction evidence="14 15">
        <text>2'-deoxyribonucleotide-(2'-deoxyribose 5'-phosphate)-2'-deoxyribonucleotide-DNA = a 3'-end 2'-deoxyribonucleotide-(2,3-dehydro-2,3-deoxyribose 5'-phosphate)-DNA + a 5'-end 5'-phospho-2'-deoxyribonucleoside-DNA + H(+)</text>
        <dbReference type="Rhea" id="RHEA:66592"/>
        <dbReference type="Rhea" id="RHEA-COMP:13180"/>
        <dbReference type="Rhea" id="RHEA-COMP:16897"/>
        <dbReference type="Rhea" id="RHEA-COMP:17067"/>
        <dbReference type="ChEBI" id="CHEBI:15378"/>
        <dbReference type="ChEBI" id="CHEBI:136412"/>
        <dbReference type="ChEBI" id="CHEBI:157695"/>
        <dbReference type="ChEBI" id="CHEBI:167181"/>
        <dbReference type="EC" id="4.2.99.18"/>
    </reaction>
</comment>
<evidence type="ECO:0000256" key="6">
    <source>
        <dbReference type="ARBA" id="ARBA00022771"/>
    </source>
</evidence>
<evidence type="ECO:0000256" key="7">
    <source>
        <dbReference type="ARBA" id="ARBA00022801"/>
    </source>
</evidence>
<dbReference type="GO" id="GO:0034039">
    <property type="term" value="F:8-oxo-7,8-dihydroguanine DNA N-glycosylase activity"/>
    <property type="evidence" value="ECO:0007669"/>
    <property type="project" value="TreeGrafter"/>
</dbReference>
<dbReference type="RefSeq" id="WP_078482102.1">
    <property type="nucleotide sequence ID" value="NZ_MPRL01000001.1"/>
</dbReference>
<dbReference type="SUPFAM" id="SSF57716">
    <property type="entry name" value="Glucocorticoid receptor-like (DNA-binding domain)"/>
    <property type="match status" value="1"/>
</dbReference>
<keyword evidence="19" id="KW-1185">Reference proteome</keyword>
<name>A0A1T2LBD9_9GAMM</name>
<dbReference type="SUPFAM" id="SSF81624">
    <property type="entry name" value="N-terminal domain of MutM-like DNA repair proteins"/>
    <property type="match status" value="1"/>
</dbReference>
<feature type="active site" description="Proton donor; for beta-elimination activity" evidence="15">
    <location>
        <position position="58"/>
    </location>
</feature>
<dbReference type="GO" id="GO:0006284">
    <property type="term" value="P:base-excision repair"/>
    <property type="evidence" value="ECO:0007669"/>
    <property type="project" value="InterPro"/>
</dbReference>
<dbReference type="PROSITE" id="PS51066">
    <property type="entry name" value="ZF_FPG_2"/>
    <property type="match status" value="1"/>
</dbReference>
<dbReference type="Gene3D" id="1.10.8.50">
    <property type="match status" value="1"/>
</dbReference>
<dbReference type="Pfam" id="PF01149">
    <property type="entry name" value="Fapy_DNA_glyco"/>
    <property type="match status" value="1"/>
</dbReference>
<dbReference type="AlphaFoldDB" id="A0A1T2LBD9"/>
<dbReference type="EC" id="3.2.2.23" evidence="15"/>
<keyword evidence="8 15" id="KW-0862">Zinc</keyword>
<dbReference type="EC" id="4.2.99.18" evidence="15"/>
<dbReference type="PROSITE" id="PS01242">
    <property type="entry name" value="ZF_FPG_1"/>
    <property type="match status" value="1"/>
</dbReference>
<feature type="binding site" evidence="15">
    <location>
        <position position="151"/>
    </location>
    <ligand>
        <name>DNA</name>
        <dbReference type="ChEBI" id="CHEBI:16991"/>
    </ligand>
</feature>
<evidence type="ECO:0000256" key="2">
    <source>
        <dbReference type="ARBA" id="ARBA00009409"/>
    </source>
</evidence>
<keyword evidence="11 15" id="KW-0456">Lyase</keyword>
<evidence type="ECO:0000256" key="1">
    <source>
        <dbReference type="ARBA" id="ARBA00001668"/>
    </source>
</evidence>
<keyword evidence="5 15" id="KW-0227">DNA damage</keyword>
<dbReference type="PANTHER" id="PTHR22993">
    <property type="entry name" value="FORMAMIDOPYRIMIDINE-DNA GLYCOSYLASE"/>
    <property type="match status" value="1"/>
</dbReference>
<dbReference type="Proteomes" id="UP000191110">
    <property type="component" value="Unassembled WGS sequence"/>
</dbReference>
<dbReference type="GO" id="GO:0140078">
    <property type="term" value="F:class I DNA-(apurinic or apyrimidinic site) endonuclease activity"/>
    <property type="evidence" value="ECO:0007669"/>
    <property type="project" value="UniProtKB-EC"/>
</dbReference>
<dbReference type="OrthoDB" id="9800855at2"/>
<feature type="active site" description="Proton donor; for delta-elimination activity" evidence="15">
    <location>
        <position position="260"/>
    </location>
</feature>
<keyword evidence="6 15" id="KW-0863">Zinc-finger</keyword>
<dbReference type="NCBIfam" id="TIGR00577">
    <property type="entry name" value="fpg"/>
    <property type="match status" value="1"/>
</dbReference>
<dbReference type="InterPro" id="IPR000214">
    <property type="entry name" value="Znf_DNA_glyclase/AP_lyase"/>
</dbReference>
<evidence type="ECO:0000256" key="8">
    <source>
        <dbReference type="ARBA" id="ARBA00022833"/>
    </source>
</evidence>
<dbReference type="SMART" id="SM01232">
    <property type="entry name" value="H2TH"/>
    <property type="match status" value="1"/>
</dbReference>
<dbReference type="FunFam" id="1.10.8.50:FF:000003">
    <property type="entry name" value="Formamidopyrimidine-DNA glycosylase"/>
    <property type="match status" value="1"/>
</dbReference>
<dbReference type="SUPFAM" id="SSF46946">
    <property type="entry name" value="S13-like H2TH domain"/>
    <property type="match status" value="1"/>
</dbReference>
<evidence type="ECO:0000313" key="18">
    <source>
        <dbReference type="EMBL" id="OOZ42344.1"/>
    </source>
</evidence>
<keyword evidence="10 15" id="KW-0234">DNA repair</keyword>
<dbReference type="InterPro" id="IPR012319">
    <property type="entry name" value="FPG_cat"/>
</dbReference>
<dbReference type="EMBL" id="MPRL01000001">
    <property type="protein sequence ID" value="OOZ42344.1"/>
    <property type="molecule type" value="Genomic_DNA"/>
</dbReference>
<accession>A0A1T2LBD9</accession>
<dbReference type="InterPro" id="IPR015886">
    <property type="entry name" value="H2TH_FPG"/>
</dbReference>
<evidence type="ECO:0000313" key="19">
    <source>
        <dbReference type="Proteomes" id="UP000191110"/>
    </source>
</evidence>
<evidence type="ECO:0000259" key="16">
    <source>
        <dbReference type="PROSITE" id="PS51066"/>
    </source>
</evidence>
<dbReference type="Gene3D" id="3.20.190.10">
    <property type="entry name" value="MutM-like, N-terminal"/>
    <property type="match status" value="1"/>
</dbReference>
<dbReference type="FunFam" id="3.20.190.10:FF:000001">
    <property type="entry name" value="Formamidopyrimidine-DNA glycosylase"/>
    <property type="match status" value="1"/>
</dbReference>
<gene>
    <name evidence="15" type="primary">mutM</name>
    <name evidence="15" type="synonym">fpg</name>
    <name evidence="18" type="ORF">BOW53_00445</name>
</gene>
<dbReference type="InterPro" id="IPR020629">
    <property type="entry name" value="FPG_Glyclase"/>
</dbReference>
<comment type="function">
    <text evidence="15">Involved in base excision repair of DNA damaged by oxidation or by mutagenic agents. Acts as DNA glycosylase that recognizes and removes damaged bases. Has a preference for oxidized purines, such as 7,8-dihydro-8-oxoguanine (8-oxoG). Has AP (apurinic/apyrimidinic) lyase activity and introduces nicks in the DNA strand. Cleaves the DNA backbone by beta-delta elimination to generate a single-strand break at the site of the removed base with both 3'- and 5'-phosphates.</text>
</comment>
<dbReference type="InterPro" id="IPR010979">
    <property type="entry name" value="Ribosomal_uS13-like_H2TH"/>
</dbReference>
<dbReference type="GO" id="GO:0003684">
    <property type="term" value="F:damaged DNA binding"/>
    <property type="evidence" value="ECO:0007669"/>
    <property type="project" value="InterPro"/>
</dbReference>
<dbReference type="PANTHER" id="PTHR22993:SF9">
    <property type="entry name" value="FORMAMIDOPYRIMIDINE-DNA GLYCOSYLASE"/>
    <property type="match status" value="1"/>
</dbReference>
<evidence type="ECO:0000256" key="12">
    <source>
        <dbReference type="ARBA" id="ARBA00023268"/>
    </source>
</evidence>